<evidence type="ECO:0000313" key="2">
    <source>
        <dbReference type="EMBL" id="KAK3898687.1"/>
    </source>
</evidence>
<dbReference type="Proteomes" id="UP001303889">
    <property type="component" value="Unassembled WGS sequence"/>
</dbReference>
<feature type="region of interest" description="Disordered" evidence="1">
    <location>
        <begin position="1"/>
        <end position="45"/>
    </location>
</feature>
<proteinExistence type="predicted"/>
<evidence type="ECO:0000256" key="1">
    <source>
        <dbReference type="SAM" id="MobiDB-lite"/>
    </source>
</evidence>
<dbReference type="EMBL" id="MU855896">
    <property type="protein sequence ID" value="KAK3898687.1"/>
    <property type="molecule type" value="Genomic_DNA"/>
</dbReference>
<evidence type="ECO:0000313" key="3">
    <source>
        <dbReference type="Proteomes" id="UP001303889"/>
    </source>
</evidence>
<reference evidence="2" key="2">
    <citation type="submission" date="2023-05" db="EMBL/GenBank/DDBJ databases">
        <authorList>
            <consortium name="Lawrence Berkeley National Laboratory"/>
            <person name="Steindorff A."/>
            <person name="Hensen N."/>
            <person name="Bonometti L."/>
            <person name="Westerberg I."/>
            <person name="Brannstrom I.O."/>
            <person name="Guillou S."/>
            <person name="Cros-Aarteil S."/>
            <person name="Calhoun S."/>
            <person name="Haridas S."/>
            <person name="Kuo A."/>
            <person name="Mondo S."/>
            <person name="Pangilinan J."/>
            <person name="Riley R."/>
            <person name="Labutti K."/>
            <person name="Andreopoulos B."/>
            <person name="Lipzen A."/>
            <person name="Chen C."/>
            <person name="Yanf M."/>
            <person name="Daum C."/>
            <person name="Ng V."/>
            <person name="Clum A."/>
            <person name="Ohm R."/>
            <person name="Martin F."/>
            <person name="Silar P."/>
            <person name="Natvig D."/>
            <person name="Lalanne C."/>
            <person name="Gautier V."/>
            <person name="Ament-Velasquez S.L."/>
            <person name="Kruys A."/>
            <person name="Hutchinson M.I."/>
            <person name="Powell A.J."/>
            <person name="Barry K."/>
            <person name="Miller A.N."/>
            <person name="Grigoriev I.V."/>
            <person name="Debuchy R."/>
            <person name="Gladieux P."/>
            <person name="Thoren M.H."/>
            <person name="Johannesson H."/>
        </authorList>
    </citation>
    <scope>NUCLEOTIDE SEQUENCE</scope>
    <source>
        <strain evidence="2">CBS 103.79</strain>
    </source>
</reference>
<name>A0AAN6MCZ4_9PEZI</name>
<keyword evidence="3" id="KW-1185">Reference proteome</keyword>
<dbReference type="AlphaFoldDB" id="A0AAN6MCZ4"/>
<accession>A0AAN6MCZ4</accession>
<sequence length="69" mass="7693">MPTTETPRQQAPMEAARAESHETQPQVVDQQPKSEPRPQPENEFYLRGGGMNLGCTCCDGSCSFHRHCC</sequence>
<comment type="caution">
    <text evidence="2">The sequence shown here is derived from an EMBL/GenBank/DDBJ whole genome shotgun (WGS) entry which is preliminary data.</text>
</comment>
<protein>
    <submittedName>
        <fullName evidence="2">Uncharacterized protein</fullName>
    </submittedName>
</protein>
<reference evidence="2" key="1">
    <citation type="journal article" date="2023" name="Mol. Phylogenet. Evol.">
        <title>Genome-scale phylogeny and comparative genomics of the fungal order Sordariales.</title>
        <authorList>
            <person name="Hensen N."/>
            <person name="Bonometti L."/>
            <person name="Westerberg I."/>
            <person name="Brannstrom I.O."/>
            <person name="Guillou S."/>
            <person name="Cros-Aarteil S."/>
            <person name="Calhoun S."/>
            <person name="Haridas S."/>
            <person name="Kuo A."/>
            <person name="Mondo S."/>
            <person name="Pangilinan J."/>
            <person name="Riley R."/>
            <person name="LaButti K."/>
            <person name="Andreopoulos B."/>
            <person name="Lipzen A."/>
            <person name="Chen C."/>
            <person name="Yan M."/>
            <person name="Daum C."/>
            <person name="Ng V."/>
            <person name="Clum A."/>
            <person name="Steindorff A."/>
            <person name="Ohm R.A."/>
            <person name="Martin F."/>
            <person name="Silar P."/>
            <person name="Natvig D.O."/>
            <person name="Lalanne C."/>
            <person name="Gautier V."/>
            <person name="Ament-Velasquez S.L."/>
            <person name="Kruys A."/>
            <person name="Hutchinson M.I."/>
            <person name="Powell A.J."/>
            <person name="Barry K."/>
            <person name="Miller A.N."/>
            <person name="Grigoriev I.V."/>
            <person name="Debuchy R."/>
            <person name="Gladieux P."/>
            <person name="Hiltunen Thoren M."/>
            <person name="Johannesson H."/>
        </authorList>
    </citation>
    <scope>NUCLEOTIDE SEQUENCE</scope>
    <source>
        <strain evidence="2">CBS 103.79</strain>
    </source>
</reference>
<gene>
    <name evidence="2" type="ORF">C8A05DRAFT_18774</name>
</gene>
<organism evidence="2 3">
    <name type="scientific">Staphylotrichum tortipilum</name>
    <dbReference type="NCBI Taxonomy" id="2831512"/>
    <lineage>
        <taxon>Eukaryota</taxon>
        <taxon>Fungi</taxon>
        <taxon>Dikarya</taxon>
        <taxon>Ascomycota</taxon>
        <taxon>Pezizomycotina</taxon>
        <taxon>Sordariomycetes</taxon>
        <taxon>Sordariomycetidae</taxon>
        <taxon>Sordariales</taxon>
        <taxon>Chaetomiaceae</taxon>
        <taxon>Staphylotrichum</taxon>
    </lineage>
</organism>